<dbReference type="EMBL" id="JAAMPC010000001">
    <property type="protein sequence ID" value="KAG2329953.1"/>
    <property type="molecule type" value="Genomic_DNA"/>
</dbReference>
<evidence type="ECO:0000313" key="2">
    <source>
        <dbReference type="EMBL" id="KAG2329953.1"/>
    </source>
</evidence>
<evidence type="ECO:0000256" key="1">
    <source>
        <dbReference type="SAM" id="MobiDB-lite"/>
    </source>
</evidence>
<comment type="caution">
    <text evidence="2">The sequence shown here is derived from an EMBL/GenBank/DDBJ whole genome shotgun (WGS) entry which is preliminary data.</text>
</comment>
<dbReference type="OrthoDB" id="1108466at2759"/>
<dbReference type="Proteomes" id="UP000886595">
    <property type="component" value="Unassembled WGS sequence"/>
</dbReference>
<reference evidence="2 3" key="1">
    <citation type="submission" date="2020-02" db="EMBL/GenBank/DDBJ databases">
        <authorList>
            <person name="Ma Q."/>
            <person name="Huang Y."/>
            <person name="Song X."/>
            <person name="Pei D."/>
        </authorList>
    </citation>
    <scope>NUCLEOTIDE SEQUENCE [LARGE SCALE GENOMIC DNA]</scope>
    <source>
        <strain evidence="2">Sxm20200214</strain>
        <tissue evidence="2">Leaf</tissue>
    </source>
</reference>
<sequence>MFRSAADPAAAQQIRVMSVELLVQQPGRASSGSPSQPTTGTYNLTVPKRKGGRLVGLARRASSFPASSSQVLYADPMILEQLQNKDEWIVALEEQNATILAEWADEKTNTEILERLDRLFPSVLNFF</sequence>
<feature type="compositionally biased region" description="Low complexity" evidence="1">
    <location>
        <begin position="30"/>
        <end position="41"/>
    </location>
</feature>
<gene>
    <name evidence="2" type="ORF">Bca52824_001133</name>
</gene>
<dbReference type="AlphaFoldDB" id="A0A8X7WKX8"/>
<keyword evidence="3" id="KW-1185">Reference proteome</keyword>
<name>A0A8X7WKX8_BRACI</name>
<accession>A0A8X7WKX8</accession>
<proteinExistence type="predicted"/>
<organism evidence="2 3">
    <name type="scientific">Brassica carinata</name>
    <name type="common">Ethiopian mustard</name>
    <name type="synonym">Abyssinian cabbage</name>
    <dbReference type="NCBI Taxonomy" id="52824"/>
    <lineage>
        <taxon>Eukaryota</taxon>
        <taxon>Viridiplantae</taxon>
        <taxon>Streptophyta</taxon>
        <taxon>Embryophyta</taxon>
        <taxon>Tracheophyta</taxon>
        <taxon>Spermatophyta</taxon>
        <taxon>Magnoliopsida</taxon>
        <taxon>eudicotyledons</taxon>
        <taxon>Gunneridae</taxon>
        <taxon>Pentapetalae</taxon>
        <taxon>rosids</taxon>
        <taxon>malvids</taxon>
        <taxon>Brassicales</taxon>
        <taxon>Brassicaceae</taxon>
        <taxon>Brassiceae</taxon>
        <taxon>Brassica</taxon>
    </lineage>
</organism>
<feature type="region of interest" description="Disordered" evidence="1">
    <location>
        <begin position="25"/>
        <end position="45"/>
    </location>
</feature>
<evidence type="ECO:0000313" key="3">
    <source>
        <dbReference type="Proteomes" id="UP000886595"/>
    </source>
</evidence>
<protein>
    <submittedName>
        <fullName evidence="2">Uncharacterized protein</fullName>
    </submittedName>
</protein>